<organism evidence="1">
    <name type="scientific">bioreactor metagenome</name>
    <dbReference type="NCBI Taxonomy" id="1076179"/>
    <lineage>
        <taxon>unclassified sequences</taxon>
        <taxon>metagenomes</taxon>
        <taxon>ecological metagenomes</taxon>
    </lineage>
</organism>
<proteinExistence type="predicted"/>
<accession>A0A645ERS8</accession>
<dbReference type="AlphaFoldDB" id="A0A645ERS8"/>
<comment type="caution">
    <text evidence="1">The sequence shown here is derived from an EMBL/GenBank/DDBJ whole genome shotgun (WGS) entry which is preliminary data.</text>
</comment>
<dbReference type="EMBL" id="VSSQ01050086">
    <property type="protein sequence ID" value="MPN04156.1"/>
    <property type="molecule type" value="Genomic_DNA"/>
</dbReference>
<evidence type="ECO:0000313" key="1">
    <source>
        <dbReference type="EMBL" id="MPN04156.1"/>
    </source>
</evidence>
<protein>
    <submittedName>
        <fullName evidence="1">Uncharacterized protein</fullName>
    </submittedName>
</protein>
<name>A0A645ERS8_9ZZZZ</name>
<gene>
    <name evidence="1" type="ORF">SDC9_151392</name>
</gene>
<reference evidence="1" key="1">
    <citation type="submission" date="2019-08" db="EMBL/GenBank/DDBJ databases">
        <authorList>
            <person name="Kucharzyk K."/>
            <person name="Murdoch R.W."/>
            <person name="Higgins S."/>
            <person name="Loffler F."/>
        </authorList>
    </citation>
    <scope>NUCLEOTIDE SEQUENCE</scope>
</reference>
<sequence>MRANFLGQAGRFAAEDEPVAGREARFGKRVRALGGEREHALGVGAFGFDQRGEGLVDLERGVFVVVEPGALQLLVVEFEAERLDEVELAAGVGGEADDVAGVGRDFGFDENDVQHAAIVVAFAVVLGLACARKHQCRNLAGARRANGFGGAVQGGTGGHHIVDEQHAAFAQQVLLFREHGKRMAQIAQPLRARQPGLRYRVLRAHQQVGVQCARQCKAARKQQ</sequence>